<dbReference type="InterPro" id="IPR008753">
    <property type="entry name" value="Peptidase_M13_N"/>
</dbReference>
<accession>A0A6P8KR99</accession>
<reference evidence="12" key="1">
    <citation type="submission" date="2025-08" db="UniProtKB">
        <authorList>
            <consortium name="RefSeq"/>
        </authorList>
    </citation>
    <scope>IDENTIFICATION</scope>
    <source>
        <strain evidence="12">Mau12</strain>
        <tissue evidence="12">Whole Body</tissue>
    </source>
</reference>
<dbReference type="Pfam" id="PF05649">
    <property type="entry name" value="Peptidase_M13_N"/>
    <property type="match status" value="1"/>
</dbReference>
<proteinExistence type="inferred from homology"/>
<dbReference type="GO" id="GO:0005886">
    <property type="term" value="C:plasma membrane"/>
    <property type="evidence" value="ECO:0007669"/>
    <property type="project" value="UniProtKB-SubCell"/>
</dbReference>
<evidence type="ECO:0000259" key="10">
    <source>
        <dbReference type="Pfam" id="PF05649"/>
    </source>
</evidence>
<keyword evidence="4" id="KW-0645">Protease</keyword>
<keyword evidence="11" id="KW-1185">Reference proteome</keyword>
<dbReference type="GeneID" id="117144651"/>
<dbReference type="GO" id="GO:0004222">
    <property type="term" value="F:metalloendopeptidase activity"/>
    <property type="evidence" value="ECO:0007669"/>
    <property type="project" value="InterPro"/>
</dbReference>
<comment type="similarity">
    <text evidence="3">Belongs to the peptidase M13 family.</text>
</comment>
<evidence type="ECO:0000313" key="11">
    <source>
        <dbReference type="Proteomes" id="UP000515162"/>
    </source>
</evidence>
<dbReference type="InterPro" id="IPR024079">
    <property type="entry name" value="MetalloPept_cat_dom_sf"/>
</dbReference>
<dbReference type="InterPro" id="IPR042089">
    <property type="entry name" value="Peptidase_M13_dom_2"/>
</dbReference>
<feature type="domain" description="Peptidase M13 N-terminal" evidence="10">
    <location>
        <begin position="111"/>
        <end position="479"/>
    </location>
</feature>
<protein>
    <submittedName>
        <fullName evidence="12">Neprilysin-2</fullName>
    </submittedName>
</protein>
<evidence type="ECO:0000256" key="3">
    <source>
        <dbReference type="ARBA" id="ARBA00007357"/>
    </source>
</evidence>
<evidence type="ECO:0000256" key="1">
    <source>
        <dbReference type="ARBA" id="ARBA00001947"/>
    </source>
</evidence>
<keyword evidence="8" id="KW-0482">Metalloprotease</keyword>
<dbReference type="Proteomes" id="UP000515162">
    <property type="component" value="Chromosome 3R"/>
</dbReference>
<dbReference type="RefSeq" id="XP_033165841.1">
    <property type="nucleotide sequence ID" value="XM_033309950.1"/>
</dbReference>
<evidence type="ECO:0000256" key="6">
    <source>
        <dbReference type="ARBA" id="ARBA00022801"/>
    </source>
</evidence>
<dbReference type="GO" id="GO:0046872">
    <property type="term" value="F:metal ion binding"/>
    <property type="evidence" value="ECO:0007669"/>
    <property type="project" value="UniProtKB-KW"/>
</dbReference>
<keyword evidence="6" id="KW-0378">Hydrolase</keyword>
<evidence type="ECO:0000256" key="4">
    <source>
        <dbReference type="ARBA" id="ARBA00022670"/>
    </source>
</evidence>
<dbReference type="Pfam" id="PF01431">
    <property type="entry name" value="Peptidase_M13"/>
    <property type="match status" value="1"/>
</dbReference>
<dbReference type="SUPFAM" id="SSF55486">
    <property type="entry name" value="Metalloproteases ('zincins'), catalytic domain"/>
    <property type="match status" value="1"/>
</dbReference>
<evidence type="ECO:0000259" key="9">
    <source>
        <dbReference type="Pfam" id="PF01431"/>
    </source>
</evidence>
<dbReference type="GO" id="GO:0016485">
    <property type="term" value="P:protein processing"/>
    <property type="evidence" value="ECO:0007669"/>
    <property type="project" value="TreeGrafter"/>
</dbReference>
<dbReference type="Gene3D" id="1.10.1380.10">
    <property type="entry name" value="Neutral endopeptidase , domain2"/>
    <property type="match status" value="1"/>
</dbReference>
<evidence type="ECO:0000256" key="5">
    <source>
        <dbReference type="ARBA" id="ARBA00022723"/>
    </source>
</evidence>
<dbReference type="AlphaFoldDB" id="A0A6P8KR99"/>
<dbReference type="PANTHER" id="PTHR11733">
    <property type="entry name" value="ZINC METALLOPROTEASE FAMILY M13 NEPRILYSIN-RELATED"/>
    <property type="match status" value="1"/>
</dbReference>
<dbReference type="InterPro" id="IPR000718">
    <property type="entry name" value="Peptidase_M13"/>
</dbReference>
<evidence type="ECO:0000313" key="12">
    <source>
        <dbReference type="RefSeq" id="XP_033165841.1"/>
    </source>
</evidence>
<dbReference type="PANTHER" id="PTHR11733:SF241">
    <property type="entry name" value="GH26575P-RELATED"/>
    <property type="match status" value="1"/>
</dbReference>
<dbReference type="PRINTS" id="PR00786">
    <property type="entry name" value="NEPRILYSIN"/>
</dbReference>
<comment type="cofactor">
    <cofactor evidence="1">
        <name>Zn(2+)</name>
        <dbReference type="ChEBI" id="CHEBI:29105"/>
    </cofactor>
</comment>
<dbReference type="Gene3D" id="3.40.390.10">
    <property type="entry name" value="Collagenase (Catalytic Domain)"/>
    <property type="match status" value="1"/>
</dbReference>
<comment type="subcellular location">
    <subcellularLocation>
        <location evidence="2">Cell membrane</location>
        <topology evidence="2">Single-pass type II membrane protein</topology>
    </subcellularLocation>
</comment>
<keyword evidence="5" id="KW-0479">Metal-binding</keyword>
<dbReference type="PROSITE" id="PS51885">
    <property type="entry name" value="NEPRILYSIN"/>
    <property type="match status" value="1"/>
</dbReference>
<feature type="domain" description="Peptidase M13 C-terminal" evidence="9">
    <location>
        <begin position="543"/>
        <end position="755"/>
    </location>
</feature>
<dbReference type="CDD" id="cd08662">
    <property type="entry name" value="M13"/>
    <property type="match status" value="1"/>
</dbReference>
<gene>
    <name evidence="12" type="primary">LOC117144651</name>
</gene>
<keyword evidence="7" id="KW-0862">Zinc</keyword>
<evidence type="ECO:0000256" key="2">
    <source>
        <dbReference type="ARBA" id="ARBA00004401"/>
    </source>
</evidence>
<evidence type="ECO:0000256" key="8">
    <source>
        <dbReference type="ARBA" id="ARBA00023049"/>
    </source>
</evidence>
<organism evidence="11 12">
    <name type="scientific">Drosophila mauritiana</name>
    <name type="common">Fruit fly</name>
    <dbReference type="NCBI Taxonomy" id="7226"/>
    <lineage>
        <taxon>Eukaryota</taxon>
        <taxon>Metazoa</taxon>
        <taxon>Ecdysozoa</taxon>
        <taxon>Arthropoda</taxon>
        <taxon>Hexapoda</taxon>
        <taxon>Insecta</taxon>
        <taxon>Pterygota</taxon>
        <taxon>Neoptera</taxon>
        <taxon>Endopterygota</taxon>
        <taxon>Diptera</taxon>
        <taxon>Brachycera</taxon>
        <taxon>Muscomorpha</taxon>
        <taxon>Ephydroidea</taxon>
        <taxon>Drosophilidae</taxon>
        <taxon>Drosophila</taxon>
        <taxon>Sophophora</taxon>
    </lineage>
</organism>
<evidence type="ECO:0000256" key="7">
    <source>
        <dbReference type="ARBA" id="ARBA00022833"/>
    </source>
</evidence>
<name>A0A6P8KR99_DROMA</name>
<dbReference type="InterPro" id="IPR018497">
    <property type="entry name" value="Peptidase_M13_C"/>
</dbReference>
<sequence>MLLLAQFSIAFRIRQSSWLGFPNNPSIDHWPHYLIILYKLRVCPANRANMFSISSYFRLLAGILICVASRHCEARSVGDESRENAITDETTDYLRSHGAMMKSYMNFSVDPCDDFYEFACGNWKHVKAPRQSPHRRSNILDISYTLMDVTEQLLTRTQLAEALNVSAELLVAQRFYNSCLAAELFPRPAADPAYLSLIRSLGGFPAVDREAWNASSFSWFNMSAHLSNYGIRSLIHEEILPQHPFNPYFKLPELGFDHIVHTDHVTNTSSRAYQLNEHRMRGYLKEYNLTDDEISAVIDGVFAFWRDALSIEDKFESDKDKCDWLSEIREVPPFGQWRSYYEIAWNGIDFYNGSSGGEFCDFYYVELDKVCAKHAEAVANYLAMRLLYRMDDKLKEPKQPEDQKVNCLMIVQLTLPQLFNRLYMAEHFTDEKHSEISDIVNKMRKAQRQILASVEWLDAETRAEALSKEAGITPVIGSYKNEELSDTLIREINNLTIVEGSYAQSLINLRVLGTYLNRYAGLHADKLPKDTKPLTLLVGMQVNAFYYNLDNSVYVMAGILHPPAYHRSWPDSLKFGTIGYLIGHELTHGFDTEGSSYDSAGEIRDWWSGKSEAVFQERAQCYVDYFNQYLIPEINQTIRGNETRDENIADAGGLRAALAGYRNHMKQLQRSGADGETLSPKNEQMPGLDLSPEQLFFVGFAQLWCADYEPEHYWEELTGAHTIDKYRVLGVVSNNDDFAEVYKCPLGSPMHPKAESCRMW</sequence>